<feature type="signal peptide" evidence="1">
    <location>
        <begin position="1"/>
        <end position="18"/>
    </location>
</feature>
<dbReference type="EMBL" id="JANRMI010000002">
    <property type="protein sequence ID" value="MDG0815998.1"/>
    <property type="molecule type" value="Genomic_DNA"/>
</dbReference>
<proteinExistence type="predicted"/>
<organism evidence="2 3">
    <name type="scientific">Bdellovibrio svalbardensis</name>
    <dbReference type="NCBI Taxonomy" id="2972972"/>
    <lineage>
        <taxon>Bacteria</taxon>
        <taxon>Pseudomonadati</taxon>
        <taxon>Bdellovibrionota</taxon>
        <taxon>Bdellovibrionia</taxon>
        <taxon>Bdellovibrionales</taxon>
        <taxon>Pseudobdellovibrionaceae</taxon>
        <taxon>Bdellovibrio</taxon>
    </lineage>
</organism>
<dbReference type="RefSeq" id="WP_277577476.1">
    <property type="nucleotide sequence ID" value="NZ_JANRMI010000002.1"/>
</dbReference>
<gene>
    <name evidence="2" type="ORF">NWE73_06470</name>
</gene>
<accession>A0ABT6DGR0</accession>
<evidence type="ECO:0000313" key="2">
    <source>
        <dbReference type="EMBL" id="MDG0815998.1"/>
    </source>
</evidence>
<keyword evidence="1" id="KW-0732">Signal</keyword>
<sequence>MKSLLFAIASLVTISTFAQPGGDIQITRLECKSVKNYADLSTTIKVLEGGLAGIPQIQVSHSTLVGVVTESYFAKKMTTERANDTLVYEGRGIQLSVNLTAQSPTEGTYPGTLMTQEGDQTPEYQEFNCTLLK</sequence>
<reference evidence="2" key="1">
    <citation type="submission" date="2022-08" db="EMBL/GenBank/DDBJ databases">
        <title>Novel Bdellovibrio Species Isolated from Svalbard: Designation Bdellovibrio svalbardensis.</title>
        <authorList>
            <person name="Mitchell R.J."/>
            <person name="Choi S.Y."/>
        </authorList>
    </citation>
    <scope>NUCLEOTIDE SEQUENCE</scope>
    <source>
        <strain evidence="2">PAP01</strain>
    </source>
</reference>
<dbReference type="Proteomes" id="UP001152321">
    <property type="component" value="Unassembled WGS sequence"/>
</dbReference>
<evidence type="ECO:0000313" key="3">
    <source>
        <dbReference type="Proteomes" id="UP001152321"/>
    </source>
</evidence>
<name>A0ABT6DGR0_9BACT</name>
<evidence type="ECO:0000256" key="1">
    <source>
        <dbReference type="SAM" id="SignalP"/>
    </source>
</evidence>
<comment type="caution">
    <text evidence="2">The sequence shown here is derived from an EMBL/GenBank/DDBJ whole genome shotgun (WGS) entry which is preliminary data.</text>
</comment>
<feature type="chain" id="PRO_5046548156" evidence="1">
    <location>
        <begin position="19"/>
        <end position="133"/>
    </location>
</feature>
<keyword evidence="3" id="KW-1185">Reference proteome</keyword>
<protein>
    <submittedName>
        <fullName evidence="2">Uncharacterized protein</fullName>
    </submittedName>
</protein>